<dbReference type="InterPro" id="IPR038377">
    <property type="entry name" value="Na/Glc_symporter_sf"/>
</dbReference>
<evidence type="ECO:0000256" key="1">
    <source>
        <dbReference type="ARBA" id="ARBA00004141"/>
    </source>
</evidence>
<keyword evidence="4 6" id="KW-1133">Transmembrane helix</keyword>
<dbReference type="GO" id="GO:0022857">
    <property type="term" value="F:transmembrane transporter activity"/>
    <property type="evidence" value="ECO:0007669"/>
    <property type="project" value="InterPro"/>
</dbReference>
<evidence type="ECO:0000256" key="2">
    <source>
        <dbReference type="ARBA" id="ARBA00006434"/>
    </source>
</evidence>
<dbReference type="GO" id="GO:0016020">
    <property type="term" value="C:membrane"/>
    <property type="evidence" value="ECO:0007669"/>
    <property type="project" value="UniProtKB-SubCell"/>
</dbReference>
<gene>
    <name evidence="7" type="ORF">METZ01_LOCUS240301</name>
</gene>
<evidence type="ECO:0008006" key="8">
    <source>
        <dbReference type="Google" id="ProtNLM"/>
    </source>
</evidence>
<name>A0A382HKM0_9ZZZZ</name>
<evidence type="ECO:0000313" key="7">
    <source>
        <dbReference type="EMBL" id="SVB87447.1"/>
    </source>
</evidence>
<dbReference type="PROSITE" id="PS50283">
    <property type="entry name" value="NA_SOLUT_SYMP_3"/>
    <property type="match status" value="1"/>
</dbReference>
<evidence type="ECO:0000256" key="4">
    <source>
        <dbReference type="ARBA" id="ARBA00022989"/>
    </source>
</evidence>
<feature type="transmembrane region" description="Helical" evidence="6">
    <location>
        <begin position="74"/>
        <end position="94"/>
    </location>
</feature>
<evidence type="ECO:0000256" key="5">
    <source>
        <dbReference type="ARBA" id="ARBA00023136"/>
    </source>
</evidence>
<dbReference type="Gene3D" id="1.20.1730.10">
    <property type="entry name" value="Sodium/glucose cotransporter"/>
    <property type="match status" value="1"/>
</dbReference>
<dbReference type="EMBL" id="UINC01061649">
    <property type="protein sequence ID" value="SVB87447.1"/>
    <property type="molecule type" value="Genomic_DNA"/>
</dbReference>
<protein>
    <recommendedName>
        <fullName evidence="8">Sodium:solute symporter family protein</fullName>
    </recommendedName>
</protein>
<organism evidence="7">
    <name type="scientific">marine metagenome</name>
    <dbReference type="NCBI Taxonomy" id="408172"/>
    <lineage>
        <taxon>unclassified sequences</taxon>
        <taxon>metagenomes</taxon>
        <taxon>ecological metagenomes</taxon>
    </lineage>
</organism>
<feature type="transmembrane region" description="Helical" evidence="6">
    <location>
        <begin position="6"/>
        <end position="24"/>
    </location>
</feature>
<feature type="non-terminal residue" evidence="7">
    <location>
        <position position="95"/>
    </location>
</feature>
<evidence type="ECO:0000256" key="3">
    <source>
        <dbReference type="ARBA" id="ARBA00022692"/>
    </source>
</evidence>
<keyword evidence="5 6" id="KW-0472">Membrane</keyword>
<evidence type="ECO:0000256" key="6">
    <source>
        <dbReference type="SAM" id="Phobius"/>
    </source>
</evidence>
<comment type="subcellular location">
    <subcellularLocation>
        <location evidence="1">Membrane</location>
        <topology evidence="1">Multi-pass membrane protein</topology>
    </subcellularLocation>
</comment>
<sequence length="95" mass="10673">MEPKFAWLITFVSIYWAYCLFWGFKGARSAKTSTDYFLAGRSIGIWVFVLAATATSFSGWTFVGHPGKIFTDGLPYAFASFYALTIPFTGVLFLR</sequence>
<comment type="similarity">
    <text evidence="2">Belongs to the sodium:solute symporter (SSF) (TC 2.A.21) family.</text>
</comment>
<feature type="transmembrane region" description="Helical" evidence="6">
    <location>
        <begin position="36"/>
        <end position="62"/>
    </location>
</feature>
<dbReference type="Pfam" id="PF00474">
    <property type="entry name" value="SSF"/>
    <property type="match status" value="1"/>
</dbReference>
<proteinExistence type="inferred from homology"/>
<dbReference type="AlphaFoldDB" id="A0A382HKM0"/>
<keyword evidence="3 6" id="KW-0812">Transmembrane</keyword>
<dbReference type="InterPro" id="IPR001734">
    <property type="entry name" value="Na/solute_symporter"/>
</dbReference>
<reference evidence="7" key="1">
    <citation type="submission" date="2018-05" db="EMBL/GenBank/DDBJ databases">
        <authorList>
            <person name="Lanie J.A."/>
            <person name="Ng W.-L."/>
            <person name="Kazmierczak K.M."/>
            <person name="Andrzejewski T.M."/>
            <person name="Davidsen T.M."/>
            <person name="Wayne K.J."/>
            <person name="Tettelin H."/>
            <person name="Glass J.I."/>
            <person name="Rusch D."/>
            <person name="Podicherti R."/>
            <person name="Tsui H.-C.T."/>
            <person name="Winkler M.E."/>
        </authorList>
    </citation>
    <scope>NUCLEOTIDE SEQUENCE</scope>
</reference>
<accession>A0A382HKM0</accession>